<evidence type="ECO:0000313" key="5">
    <source>
        <dbReference type="Proteomes" id="UP000054715"/>
    </source>
</evidence>
<dbReference type="PANTHER" id="PTHR24171">
    <property type="entry name" value="ANKYRIN REPEAT DOMAIN-CONTAINING PROTEIN 39-RELATED"/>
    <property type="match status" value="1"/>
</dbReference>
<evidence type="ECO:0000313" key="4">
    <source>
        <dbReference type="EMBL" id="KTD07051.1"/>
    </source>
</evidence>
<sequence>MLALIQIYEDSKKNLNAVREYLKNNSINSNNINEVDNNGLSAFFIACNLDYLELADLLLGLGANVNIQTPNGHTPLHIAADMGNFKRMEFLIKRNANPDIRDSQFLTARDYIEKLRDKLFYHDNFEFARQLDDYEWIIEEYEQVNKLIKLMGSPKEMEPPMVKDFKTLTKEGMAIPDLCTVSSRQLKQLARTLEQSFLHTEPKEKVKLAIDHQLTAPELLRVALANYPGILFGESHESEAPKRFIIENLSTLAEQNVKVIFFEHLLIEECAEALETYLTASDDIPIPEPLKTKLHLQDYHRDLLDSPYNFTNLVTAVKLHNLQHPNKLIRIVPFDTAQSYGINSNNPASIIRPQVMNYMAHIAIEKEKAHFHAMNPNQEFKFVGFMGEVHTNTFNKAVGIADYQKIPGISVEQIDLKNKPSRAPLITPDYRYWMYSRPNIEASFKPEELIKYKQIINLFQYLDSIIPTLPNNFETRKPLATLYHEIQLSKFAIRQFNEKKLDEYIQRALDLSPPSLTSNHESYSQLKTKVNRLLNANLTQTKEEFDELHNIKDFLLCNPLQTRENTQEINRIIDRVKSYELREQSLTKYGQSGLLPAPETITHPEQFPSTLWAVAIVEALEDVLASPRELSELDFEMANKKQEKLLYPLYSLQKDKRHEILLLASQFIKDRFPKEREQYSKYLEFQLSKQSDSRNDELIKEDINFLLTYRNQFNRQQEKTFSTKTKPSGGHSPLGFFNHGGNINEMLRKNSVLQNVLNLSYNELAIAFPQLNWPVIDNFNLKFNGLAVHSHNNEFILNLFVQNLQSTNNNNALVYLNNCVTLPIPPFLATALINLSQPQAICNSLLSMPVGTIYLSHNDNSNMQVYIRHAEGVHFFLLSKTAENALTDQNNTYYESFNSFLSAAMNFYKLPGVYPINTAQLLMDQMQELASQNIPDNSSKLR</sequence>
<gene>
    <name evidence="4" type="ORF">Ljam_1246</name>
</gene>
<dbReference type="STRING" id="455.Ljam_1246"/>
<dbReference type="CDD" id="cd14729">
    <property type="entry name" value="RtxA-like"/>
    <property type="match status" value="1"/>
</dbReference>
<dbReference type="RefSeq" id="WP_058449268.1">
    <property type="nucleotide sequence ID" value="NZ_CAAAJF010000010.1"/>
</dbReference>
<evidence type="ECO:0000256" key="1">
    <source>
        <dbReference type="ARBA" id="ARBA00022737"/>
    </source>
</evidence>
<dbReference type="Proteomes" id="UP000054715">
    <property type="component" value="Unassembled WGS sequence"/>
</dbReference>
<proteinExistence type="predicted"/>
<name>A0A0W0UGK0_9GAMM</name>
<dbReference type="InterPro" id="IPR002110">
    <property type="entry name" value="Ankyrin_rpt"/>
</dbReference>
<dbReference type="EMBL" id="LNYG01000013">
    <property type="protein sequence ID" value="KTD07051.1"/>
    <property type="molecule type" value="Genomic_DNA"/>
</dbReference>
<dbReference type="Pfam" id="PF12796">
    <property type="entry name" value="Ank_2"/>
    <property type="match status" value="1"/>
</dbReference>
<dbReference type="PROSITE" id="PS50297">
    <property type="entry name" value="ANK_REP_REGION"/>
    <property type="match status" value="1"/>
</dbReference>
<dbReference type="Gene3D" id="1.25.40.20">
    <property type="entry name" value="Ankyrin repeat-containing domain"/>
    <property type="match status" value="1"/>
</dbReference>
<dbReference type="AlphaFoldDB" id="A0A0W0UGK0"/>
<keyword evidence="1" id="KW-0677">Repeat</keyword>
<reference evidence="4 5" key="1">
    <citation type="submission" date="2015-11" db="EMBL/GenBank/DDBJ databases">
        <title>Genomic analysis of 38 Legionella species identifies large and diverse effector repertoires.</title>
        <authorList>
            <person name="Burstein D."/>
            <person name="Amaro F."/>
            <person name="Zusman T."/>
            <person name="Lifshitz Z."/>
            <person name="Cohen O."/>
            <person name="Gilbert J.A."/>
            <person name="Pupko T."/>
            <person name="Shuman H.A."/>
            <person name="Segal G."/>
        </authorList>
    </citation>
    <scope>NUCLEOTIDE SEQUENCE [LARGE SCALE GENOMIC DNA]</scope>
    <source>
        <strain evidence="4 5">JA-26-G1-E2</strain>
    </source>
</reference>
<dbReference type="SUPFAM" id="SSF159501">
    <property type="entry name" value="EreA/ChaN-like"/>
    <property type="match status" value="1"/>
</dbReference>
<dbReference type="InterPro" id="IPR036770">
    <property type="entry name" value="Ankyrin_rpt-contain_sf"/>
</dbReference>
<dbReference type="SMART" id="SM00248">
    <property type="entry name" value="ANK"/>
    <property type="match status" value="2"/>
</dbReference>
<dbReference type="SUPFAM" id="SSF48403">
    <property type="entry name" value="Ankyrin repeat"/>
    <property type="match status" value="1"/>
</dbReference>
<comment type="caution">
    <text evidence="4">The sequence shown here is derived from an EMBL/GenBank/DDBJ whole genome shotgun (WGS) entry which is preliminary data.</text>
</comment>
<dbReference type="Gene3D" id="3.40.50.11550">
    <property type="match status" value="1"/>
</dbReference>
<evidence type="ECO:0000256" key="3">
    <source>
        <dbReference type="PROSITE-ProRule" id="PRU00023"/>
    </source>
</evidence>
<feature type="repeat" description="ANK" evidence="3">
    <location>
        <begin position="71"/>
        <end position="103"/>
    </location>
</feature>
<feature type="repeat" description="ANK" evidence="3">
    <location>
        <begin position="38"/>
        <end position="70"/>
    </location>
</feature>
<keyword evidence="2 3" id="KW-0040">ANK repeat</keyword>
<dbReference type="PROSITE" id="PS50088">
    <property type="entry name" value="ANK_REPEAT"/>
    <property type="match status" value="2"/>
</dbReference>
<protein>
    <submittedName>
        <fullName evidence="4">Ankyrin repeats (3 copies)</fullName>
    </submittedName>
</protein>
<dbReference type="OrthoDB" id="5653126at2"/>
<evidence type="ECO:0000256" key="2">
    <source>
        <dbReference type="ARBA" id="ARBA00023043"/>
    </source>
</evidence>
<accession>A0A0W0UGK0</accession>
<dbReference type="PATRIC" id="fig|455.5.peg.1315"/>
<organism evidence="4 5">
    <name type="scientific">Legionella jamestowniensis</name>
    <dbReference type="NCBI Taxonomy" id="455"/>
    <lineage>
        <taxon>Bacteria</taxon>
        <taxon>Pseudomonadati</taxon>
        <taxon>Pseudomonadota</taxon>
        <taxon>Gammaproteobacteria</taxon>
        <taxon>Legionellales</taxon>
        <taxon>Legionellaceae</taxon>
        <taxon>Legionella</taxon>
    </lineage>
</organism>